<dbReference type="Gene3D" id="1.10.10.10">
    <property type="entry name" value="Winged helix-like DNA-binding domain superfamily/Winged helix DNA-binding domain"/>
    <property type="match status" value="1"/>
</dbReference>
<protein>
    <submittedName>
        <fullName evidence="5">FadR family transcriptional regulator</fullName>
    </submittedName>
</protein>
<evidence type="ECO:0000256" key="3">
    <source>
        <dbReference type="ARBA" id="ARBA00023163"/>
    </source>
</evidence>
<evidence type="ECO:0000313" key="5">
    <source>
        <dbReference type="EMBL" id="TSJ66471.1"/>
    </source>
</evidence>
<dbReference type="EMBL" id="VMHE01000004">
    <property type="protein sequence ID" value="TSJ66471.1"/>
    <property type="molecule type" value="Genomic_DNA"/>
</dbReference>
<evidence type="ECO:0000256" key="1">
    <source>
        <dbReference type="ARBA" id="ARBA00023015"/>
    </source>
</evidence>
<dbReference type="PANTHER" id="PTHR43537:SF54">
    <property type="entry name" value="TRANSCRIPTIONAL REGULATOR, GNTR FAMILY"/>
    <property type="match status" value="1"/>
</dbReference>
<dbReference type="SUPFAM" id="SSF46785">
    <property type="entry name" value="Winged helix' DNA-binding domain"/>
    <property type="match status" value="1"/>
</dbReference>
<evidence type="ECO:0000259" key="4">
    <source>
        <dbReference type="PROSITE" id="PS50949"/>
    </source>
</evidence>
<evidence type="ECO:0000256" key="2">
    <source>
        <dbReference type="ARBA" id="ARBA00023125"/>
    </source>
</evidence>
<proteinExistence type="predicted"/>
<dbReference type="InterPro" id="IPR036390">
    <property type="entry name" value="WH_DNA-bd_sf"/>
</dbReference>
<keyword evidence="2" id="KW-0238">DNA-binding</keyword>
<sequence>MTKDTKSKVYQEVLEEIRNYIVDHQLQDGDRLPSERELAEQLNAGRSSVREALRAIELLGLIETRHGEGTFLRSYQPYYSVEILSTFILQETRSQKEVLQLKLLLESQVLSNLSGQISMDFYKKLLSVIVELPKEKLHTFLFTELFKATGNRLLIKIWHLLEGFSNPISFELQNHSFYEQLLFWVKENKAESAIEALEKVYTLE</sequence>
<keyword evidence="1" id="KW-0805">Transcription regulation</keyword>
<dbReference type="Pfam" id="PF00392">
    <property type="entry name" value="GntR"/>
    <property type="match status" value="1"/>
</dbReference>
<dbReference type="InterPro" id="IPR000524">
    <property type="entry name" value="Tscrpt_reg_HTH_GntR"/>
</dbReference>
<feature type="domain" description="HTH gntR-type" evidence="4">
    <location>
        <begin position="7"/>
        <end position="75"/>
    </location>
</feature>
<organism evidence="5 6">
    <name type="scientific">Allobacillus salarius</name>
    <dbReference type="NCBI Taxonomy" id="1955272"/>
    <lineage>
        <taxon>Bacteria</taxon>
        <taxon>Bacillati</taxon>
        <taxon>Bacillota</taxon>
        <taxon>Bacilli</taxon>
        <taxon>Bacillales</taxon>
        <taxon>Bacillaceae</taxon>
        <taxon>Allobacillus</taxon>
    </lineage>
</organism>
<dbReference type="PROSITE" id="PS50949">
    <property type="entry name" value="HTH_GNTR"/>
    <property type="match status" value="1"/>
</dbReference>
<dbReference type="GO" id="GO:0003700">
    <property type="term" value="F:DNA-binding transcription factor activity"/>
    <property type="evidence" value="ECO:0007669"/>
    <property type="project" value="InterPro"/>
</dbReference>
<dbReference type="Proteomes" id="UP000316425">
    <property type="component" value="Unassembled WGS sequence"/>
</dbReference>
<reference evidence="5 6" key="1">
    <citation type="submission" date="2019-07" db="EMBL/GenBank/DDBJ databases">
        <title>Allobacillus sp. nov. SKP isolated from shrimp paste of Euphausiacea.</title>
        <authorList>
            <person name="Kanchanasin P."/>
            <person name="Tanasupawat S."/>
            <person name="Shi W."/>
            <person name="Wu L."/>
            <person name="Ma J."/>
        </authorList>
    </citation>
    <scope>NUCLEOTIDE SEQUENCE [LARGE SCALE GENOMIC DNA]</scope>
    <source>
        <strain evidence="5 6">SKP4-8</strain>
    </source>
</reference>
<dbReference type="PRINTS" id="PR00035">
    <property type="entry name" value="HTHGNTR"/>
</dbReference>
<dbReference type="AlphaFoldDB" id="A0A556PQ03"/>
<dbReference type="OrthoDB" id="9799482at2"/>
<accession>A0A556PQ03</accession>
<dbReference type="InterPro" id="IPR036388">
    <property type="entry name" value="WH-like_DNA-bd_sf"/>
</dbReference>
<evidence type="ECO:0000313" key="6">
    <source>
        <dbReference type="Proteomes" id="UP000316425"/>
    </source>
</evidence>
<name>A0A556PQ03_9BACI</name>
<dbReference type="SMART" id="SM00345">
    <property type="entry name" value="HTH_GNTR"/>
    <property type="match status" value="1"/>
</dbReference>
<dbReference type="GO" id="GO:0003677">
    <property type="term" value="F:DNA binding"/>
    <property type="evidence" value="ECO:0007669"/>
    <property type="project" value="UniProtKB-KW"/>
</dbReference>
<keyword evidence="6" id="KW-1185">Reference proteome</keyword>
<dbReference type="RefSeq" id="WP_144088078.1">
    <property type="nucleotide sequence ID" value="NZ_VMHE01000004.1"/>
</dbReference>
<dbReference type="PANTHER" id="PTHR43537">
    <property type="entry name" value="TRANSCRIPTIONAL REGULATOR, GNTR FAMILY"/>
    <property type="match status" value="1"/>
</dbReference>
<keyword evidence="3" id="KW-0804">Transcription</keyword>
<comment type="caution">
    <text evidence="5">The sequence shown here is derived from an EMBL/GenBank/DDBJ whole genome shotgun (WGS) entry which is preliminary data.</text>
</comment>
<gene>
    <name evidence="5" type="ORF">FPQ13_04230</name>
</gene>
<dbReference type="CDD" id="cd07377">
    <property type="entry name" value="WHTH_GntR"/>
    <property type="match status" value="1"/>
</dbReference>